<sequence length="235" mass="25924">MDMRAFDLPRYLSVLPLFTDLSAPELTRLAQGCSLRRLTRGDPVFRVGQPCEEFHVTVTGQVKLFAISPSGQEKVIELVGPGQSFAEALMFTGQPYIINAQALTDTLLLSVAKRAVLTEIEHDSRFALRMLAGISRRLHGLVHDVQAYALHSGVQRVIGYLLRDRLAEDQVDGEVVTVSLQVSKATIASRLSLTPEYFSRVLHELEVAGLIEVDKRDIHILDTALLAAYTGAQQS</sequence>
<dbReference type="InterPro" id="IPR036388">
    <property type="entry name" value="WH-like_DNA-bd_sf"/>
</dbReference>
<dbReference type="PROSITE" id="PS51063">
    <property type="entry name" value="HTH_CRP_2"/>
    <property type="match status" value="1"/>
</dbReference>
<feature type="domain" description="Cyclic nucleotide-binding" evidence="4">
    <location>
        <begin position="17"/>
        <end position="115"/>
    </location>
</feature>
<dbReference type="RefSeq" id="WP_273599590.1">
    <property type="nucleotide sequence ID" value="NZ_JAQQXT010000003.1"/>
</dbReference>
<dbReference type="SMART" id="SM00100">
    <property type="entry name" value="cNMP"/>
    <property type="match status" value="1"/>
</dbReference>
<dbReference type="PANTHER" id="PTHR24567">
    <property type="entry name" value="CRP FAMILY TRANSCRIPTIONAL REGULATORY PROTEIN"/>
    <property type="match status" value="1"/>
</dbReference>
<feature type="domain" description="HTH crp-type" evidence="5">
    <location>
        <begin position="151"/>
        <end position="224"/>
    </location>
</feature>
<name>A0ABT5KBG7_9BURK</name>
<dbReference type="InterPro" id="IPR018490">
    <property type="entry name" value="cNMP-bd_dom_sf"/>
</dbReference>
<dbReference type="Pfam" id="PF13545">
    <property type="entry name" value="HTH_Crp_2"/>
    <property type="match status" value="1"/>
</dbReference>
<keyword evidence="1" id="KW-0805">Transcription regulation</keyword>
<reference evidence="6 7" key="1">
    <citation type="submission" date="2022-10" db="EMBL/GenBank/DDBJ databases">
        <title>Paucibacter sp. hw1 Genome sequencing.</title>
        <authorList>
            <person name="Park S."/>
        </authorList>
    </citation>
    <scope>NUCLEOTIDE SEQUENCE [LARGE SCALE GENOMIC DNA]</scope>
    <source>
        <strain evidence="7">hw1</strain>
    </source>
</reference>
<evidence type="ECO:0000313" key="7">
    <source>
        <dbReference type="Proteomes" id="UP001221189"/>
    </source>
</evidence>
<dbReference type="EMBL" id="JAQQXT010000003">
    <property type="protein sequence ID" value="MDC8771277.1"/>
    <property type="molecule type" value="Genomic_DNA"/>
</dbReference>
<proteinExistence type="predicted"/>
<keyword evidence="3" id="KW-0804">Transcription</keyword>
<keyword evidence="7" id="KW-1185">Reference proteome</keyword>
<comment type="caution">
    <text evidence="6">The sequence shown here is derived from an EMBL/GenBank/DDBJ whole genome shotgun (WGS) entry which is preliminary data.</text>
</comment>
<dbReference type="InterPro" id="IPR050397">
    <property type="entry name" value="Env_Response_Regulators"/>
</dbReference>
<evidence type="ECO:0000256" key="2">
    <source>
        <dbReference type="ARBA" id="ARBA00023125"/>
    </source>
</evidence>
<protein>
    <submittedName>
        <fullName evidence="6">Crp/Fnr family transcriptional regulator</fullName>
    </submittedName>
</protein>
<dbReference type="SUPFAM" id="SSF46785">
    <property type="entry name" value="Winged helix' DNA-binding domain"/>
    <property type="match status" value="1"/>
</dbReference>
<dbReference type="CDD" id="cd00038">
    <property type="entry name" value="CAP_ED"/>
    <property type="match status" value="1"/>
</dbReference>
<evidence type="ECO:0000313" key="6">
    <source>
        <dbReference type="EMBL" id="MDC8771277.1"/>
    </source>
</evidence>
<dbReference type="Gene3D" id="2.60.120.10">
    <property type="entry name" value="Jelly Rolls"/>
    <property type="match status" value="1"/>
</dbReference>
<organism evidence="6 7">
    <name type="scientific">Roseateles albus</name>
    <dbReference type="NCBI Taxonomy" id="2987525"/>
    <lineage>
        <taxon>Bacteria</taxon>
        <taxon>Pseudomonadati</taxon>
        <taxon>Pseudomonadota</taxon>
        <taxon>Betaproteobacteria</taxon>
        <taxon>Burkholderiales</taxon>
        <taxon>Sphaerotilaceae</taxon>
        <taxon>Roseateles</taxon>
    </lineage>
</organism>
<dbReference type="SUPFAM" id="SSF51206">
    <property type="entry name" value="cAMP-binding domain-like"/>
    <property type="match status" value="1"/>
</dbReference>
<evidence type="ECO:0000256" key="1">
    <source>
        <dbReference type="ARBA" id="ARBA00023015"/>
    </source>
</evidence>
<dbReference type="InterPro" id="IPR014710">
    <property type="entry name" value="RmlC-like_jellyroll"/>
</dbReference>
<accession>A0ABT5KBG7</accession>
<dbReference type="InterPro" id="IPR000595">
    <property type="entry name" value="cNMP-bd_dom"/>
</dbReference>
<keyword evidence="2" id="KW-0238">DNA-binding</keyword>
<dbReference type="SMART" id="SM00419">
    <property type="entry name" value="HTH_CRP"/>
    <property type="match status" value="1"/>
</dbReference>
<gene>
    <name evidence="6" type="ORF">PRZ03_06815</name>
</gene>
<dbReference type="Proteomes" id="UP001221189">
    <property type="component" value="Unassembled WGS sequence"/>
</dbReference>
<dbReference type="Gene3D" id="1.10.10.10">
    <property type="entry name" value="Winged helix-like DNA-binding domain superfamily/Winged helix DNA-binding domain"/>
    <property type="match status" value="1"/>
</dbReference>
<evidence type="ECO:0000256" key="3">
    <source>
        <dbReference type="ARBA" id="ARBA00023163"/>
    </source>
</evidence>
<dbReference type="PANTHER" id="PTHR24567:SF68">
    <property type="entry name" value="DNA-BINDING TRANSCRIPTIONAL DUAL REGULATOR CRP"/>
    <property type="match status" value="1"/>
</dbReference>
<evidence type="ECO:0000259" key="5">
    <source>
        <dbReference type="PROSITE" id="PS51063"/>
    </source>
</evidence>
<dbReference type="InterPro" id="IPR036390">
    <property type="entry name" value="WH_DNA-bd_sf"/>
</dbReference>
<dbReference type="PROSITE" id="PS50042">
    <property type="entry name" value="CNMP_BINDING_3"/>
    <property type="match status" value="1"/>
</dbReference>
<evidence type="ECO:0000259" key="4">
    <source>
        <dbReference type="PROSITE" id="PS50042"/>
    </source>
</evidence>
<dbReference type="InterPro" id="IPR012318">
    <property type="entry name" value="HTH_CRP"/>
</dbReference>
<dbReference type="Pfam" id="PF00027">
    <property type="entry name" value="cNMP_binding"/>
    <property type="match status" value="1"/>
</dbReference>